<dbReference type="InterPro" id="IPR036784">
    <property type="entry name" value="AK/P_DHK_N_sf"/>
</dbReference>
<dbReference type="SUPFAM" id="SSF69012">
    <property type="entry name" value="alpha-ketoacid dehydrogenase kinase, N-terminal domain"/>
    <property type="match status" value="1"/>
</dbReference>
<evidence type="ECO:0000313" key="13">
    <source>
        <dbReference type="Proteomes" id="UP001623330"/>
    </source>
</evidence>
<comment type="similarity">
    <text evidence="2 10">Belongs to the PDK/BCKDK protein kinase family.</text>
</comment>
<reference evidence="12 13" key="1">
    <citation type="submission" date="2024-05" db="EMBL/GenBank/DDBJ databases">
        <title>Long read based assembly of the Candida bracarensis genome reveals expanded adhesin content.</title>
        <authorList>
            <person name="Marcet-Houben M."/>
            <person name="Ksiezopolska E."/>
            <person name="Gabaldon T."/>
        </authorList>
    </citation>
    <scope>NUCLEOTIDE SEQUENCE [LARGE SCALE GENOMIC DNA]</scope>
    <source>
        <strain evidence="12 13">CBM6</strain>
    </source>
</reference>
<accession>A0ABR4NX47</accession>
<protein>
    <recommendedName>
        <fullName evidence="10">Protein-serine/threonine kinase</fullName>
        <ecNumber evidence="10">2.7.11.-</ecNumber>
    </recommendedName>
</protein>
<evidence type="ECO:0000313" key="12">
    <source>
        <dbReference type="EMBL" id="KAL3233465.1"/>
    </source>
</evidence>
<evidence type="ECO:0000259" key="11">
    <source>
        <dbReference type="PROSITE" id="PS50109"/>
    </source>
</evidence>
<evidence type="ECO:0000256" key="4">
    <source>
        <dbReference type="ARBA" id="ARBA00022679"/>
    </source>
</evidence>
<evidence type="ECO:0000256" key="1">
    <source>
        <dbReference type="ARBA" id="ARBA00004305"/>
    </source>
</evidence>
<keyword evidence="4 10" id="KW-0808">Transferase</keyword>
<dbReference type="InterPro" id="IPR003594">
    <property type="entry name" value="HATPase_dom"/>
</dbReference>
<keyword evidence="7 10" id="KW-0067">ATP-binding</keyword>
<name>A0ABR4NX47_9SACH</name>
<dbReference type="InterPro" id="IPR004358">
    <property type="entry name" value="Sig_transdc_His_kin-like_C"/>
</dbReference>
<dbReference type="PROSITE" id="PS50109">
    <property type="entry name" value="HIS_KIN"/>
    <property type="match status" value="1"/>
</dbReference>
<evidence type="ECO:0000256" key="9">
    <source>
        <dbReference type="ARBA" id="ARBA00023128"/>
    </source>
</evidence>
<dbReference type="Pfam" id="PF10436">
    <property type="entry name" value="BCDHK_Adom3"/>
    <property type="match status" value="1"/>
</dbReference>
<sequence>MMFKFTRNVGGCLGITRSGAKRVRAVAGTIRWFSSGTVLQKNKYNSVLLSSDRLRHLEFDKHYKIRSNIELLIQDYAKKPIPPLTFQYLTDYQPPLSKNEEYMLTIKTINLLLSYTCRRLNAIQQLPYVAVVNPSIEKSYSLYLKTLESLLSIEFPYALHNRDAIHGLLIEFLDDHQDTVETLSRGLEEIMDYIPRELIFDFLDHHLRDRIAMKILVTHHLSLANYDPEKHKNTIGTIHKDFPIADIVKRVSEFVSDLCFVKYDHVVAPVKIVSGADVTFPCIPTILEYVLTEILKNSYRAHIENSTESRNLIDKPVEINIVKNQNYDEELEIRIRDFGGGIPPKVEEHIFEYSYTTVVANKKETGSSAYVIPGEDINIVSGMGFGLPLCKAYVEMFDGTLEIQSLWGWGTDVYIKLKGPSKKMLESQVKDN</sequence>
<dbReference type="PRINTS" id="PR00344">
    <property type="entry name" value="BCTRLSENSOR"/>
</dbReference>
<evidence type="ECO:0000256" key="2">
    <source>
        <dbReference type="ARBA" id="ARBA00006155"/>
    </source>
</evidence>
<dbReference type="PANTHER" id="PTHR11947:SF20">
    <property type="entry name" value="[3-METHYL-2-OXOBUTANOATE DEHYDROGENASE [LIPOAMIDE]] KINASE, MITOCHONDRIAL"/>
    <property type="match status" value="1"/>
</dbReference>
<dbReference type="EC" id="2.7.11.-" evidence="10"/>
<dbReference type="Pfam" id="PF02518">
    <property type="entry name" value="HATPase_c"/>
    <property type="match status" value="1"/>
</dbReference>
<dbReference type="InterPro" id="IPR036890">
    <property type="entry name" value="HATPase_C_sf"/>
</dbReference>
<dbReference type="InterPro" id="IPR018955">
    <property type="entry name" value="BCDHK/PDK_N"/>
</dbReference>
<gene>
    <name evidence="12" type="ORF">RNJ44_03505</name>
</gene>
<evidence type="ECO:0000256" key="10">
    <source>
        <dbReference type="RuleBase" id="RU366032"/>
    </source>
</evidence>
<keyword evidence="3" id="KW-0597">Phosphoprotein</keyword>
<keyword evidence="8" id="KW-0809">Transit peptide</keyword>
<evidence type="ECO:0000256" key="7">
    <source>
        <dbReference type="ARBA" id="ARBA00022840"/>
    </source>
</evidence>
<keyword evidence="13" id="KW-1185">Reference proteome</keyword>
<comment type="caution">
    <text evidence="12">The sequence shown here is derived from an EMBL/GenBank/DDBJ whole genome shotgun (WGS) entry which is preliminary data.</text>
</comment>
<comment type="subcellular location">
    <subcellularLocation>
        <location evidence="1 10">Mitochondrion matrix</location>
    </subcellularLocation>
</comment>
<dbReference type="InterPro" id="IPR005467">
    <property type="entry name" value="His_kinase_dom"/>
</dbReference>
<proteinExistence type="inferred from homology"/>
<keyword evidence="6 10" id="KW-0418">Kinase</keyword>
<keyword evidence="5 10" id="KW-0547">Nucleotide-binding</keyword>
<dbReference type="Proteomes" id="UP001623330">
    <property type="component" value="Unassembled WGS sequence"/>
</dbReference>
<evidence type="ECO:0000256" key="6">
    <source>
        <dbReference type="ARBA" id="ARBA00022777"/>
    </source>
</evidence>
<evidence type="ECO:0000256" key="5">
    <source>
        <dbReference type="ARBA" id="ARBA00022741"/>
    </source>
</evidence>
<dbReference type="SUPFAM" id="SSF55874">
    <property type="entry name" value="ATPase domain of HSP90 chaperone/DNA topoisomerase II/histidine kinase"/>
    <property type="match status" value="1"/>
</dbReference>
<dbReference type="InterPro" id="IPR039028">
    <property type="entry name" value="BCKD/PDK"/>
</dbReference>
<dbReference type="Gene3D" id="3.30.565.10">
    <property type="entry name" value="Histidine kinase-like ATPase, C-terminal domain"/>
    <property type="match status" value="1"/>
</dbReference>
<dbReference type="Gene3D" id="1.20.140.20">
    <property type="entry name" value="Alpha-ketoacid/pyruvate dehydrogenase kinase, N-terminal domain"/>
    <property type="match status" value="1"/>
</dbReference>
<feature type="domain" description="Histidine kinase" evidence="11">
    <location>
        <begin position="287"/>
        <end position="421"/>
    </location>
</feature>
<evidence type="ECO:0000256" key="8">
    <source>
        <dbReference type="ARBA" id="ARBA00022946"/>
    </source>
</evidence>
<dbReference type="EMBL" id="JBEVYD010000004">
    <property type="protein sequence ID" value="KAL3233465.1"/>
    <property type="molecule type" value="Genomic_DNA"/>
</dbReference>
<dbReference type="PANTHER" id="PTHR11947">
    <property type="entry name" value="PYRUVATE DEHYDROGENASE KINASE"/>
    <property type="match status" value="1"/>
</dbReference>
<organism evidence="12 13">
    <name type="scientific">Nakaseomyces bracarensis</name>
    <dbReference type="NCBI Taxonomy" id="273131"/>
    <lineage>
        <taxon>Eukaryota</taxon>
        <taxon>Fungi</taxon>
        <taxon>Dikarya</taxon>
        <taxon>Ascomycota</taxon>
        <taxon>Saccharomycotina</taxon>
        <taxon>Saccharomycetes</taxon>
        <taxon>Saccharomycetales</taxon>
        <taxon>Saccharomycetaceae</taxon>
        <taxon>Nakaseomyces</taxon>
    </lineage>
</organism>
<keyword evidence="9 10" id="KW-0496">Mitochondrion</keyword>
<dbReference type="SMART" id="SM00387">
    <property type="entry name" value="HATPase_c"/>
    <property type="match status" value="1"/>
</dbReference>
<dbReference type="GO" id="GO:0016301">
    <property type="term" value="F:kinase activity"/>
    <property type="evidence" value="ECO:0007669"/>
    <property type="project" value="UniProtKB-KW"/>
</dbReference>
<evidence type="ECO:0000256" key="3">
    <source>
        <dbReference type="ARBA" id="ARBA00022553"/>
    </source>
</evidence>